<dbReference type="InterPro" id="IPR052343">
    <property type="entry name" value="Retrotransposon-Effector_Assoc"/>
</dbReference>
<organism evidence="1 2">
    <name type="scientific">Gossypium australe</name>
    <dbReference type="NCBI Taxonomy" id="47621"/>
    <lineage>
        <taxon>Eukaryota</taxon>
        <taxon>Viridiplantae</taxon>
        <taxon>Streptophyta</taxon>
        <taxon>Embryophyta</taxon>
        <taxon>Tracheophyta</taxon>
        <taxon>Spermatophyta</taxon>
        <taxon>Magnoliopsida</taxon>
        <taxon>eudicotyledons</taxon>
        <taxon>Gunneridae</taxon>
        <taxon>Pentapetalae</taxon>
        <taxon>rosids</taxon>
        <taxon>malvids</taxon>
        <taxon>Malvales</taxon>
        <taxon>Malvaceae</taxon>
        <taxon>Malvoideae</taxon>
        <taxon>Gossypium</taxon>
    </lineage>
</organism>
<dbReference type="GO" id="GO:0003964">
    <property type="term" value="F:RNA-directed DNA polymerase activity"/>
    <property type="evidence" value="ECO:0007669"/>
    <property type="project" value="UniProtKB-KW"/>
</dbReference>
<keyword evidence="1" id="KW-0695">RNA-directed DNA polymerase</keyword>
<gene>
    <name evidence="1" type="ORF">EPI10_025558</name>
</gene>
<evidence type="ECO:0000313" key="1">
    <source>
        <dbReference type="EMBL" id="KAA3475368.1"/>
    </source>
</evidence>
<dbReference type="EMBL" id="SMMG02000005">
    <property type="protein sequence ID" value="KAA3475368.1"/>
    <property type="molecule type" value="Genomic_DNA"/>
</dbReference>
<keyword evidence="2" id="KW-1185">Reference proteome</keyword>
<proteinExistence type="predicted"/>
<keyword evidence="1" id="KW-0548">Nucleotidyltransferase</keyword>
<dbReference type="PANTHER" id="PTHR46890:SF48">
    <property type="entry name" value="RNA-DIRECTED DNA POLYMERASE"/>
    <property type="match status" value="1"/>
</dbReference>
<dbReference type="AlphaFoldDB" id="A0A5B6W2F0"/>
<sequence length="116" mass="13193">MNGPNKSIGSEWILDIVFPKVLDVSSYCLEILNRGMSLEPINITNIVLIPNISHLKNLTNFRPISLCTIIYNLIFKTVTNMLQKVLDICIDEAQNMFVPGHLIIDNVLRAYEILHI</sequence>
<dbReference type="Proteomes" id="UP000325315">
    <property type="component" value="Unassembled WGS sequence"/>
</dbReference>
<dbReference type="OrthoDB" id="1934719at2759"/>
<name>A0A5B6W2F0_9ROSI</name>
<keyword evidence="1" id="KW-0808">Transferase</keyword>
<protein>
    <submittedName>
        <fullName evidence="1">Reverse transcriptase</fullName>
    </submittedName>
</protein>
<dbReference type="PANTHER" id="PTHR46890">
    <property type="entry name" value="NON-LTR RETROLELEMENT REVERSE TRANSCRIPTASE-LIKE PROTEIN-RELATED"/>
    <property type="match status" value="1"/>
</dbReference>
<comment type="caution">
    <text evidence="1">The sequence shown here is derived from an EMBL/GenBank/DDBJ whole genome shotgun (WGS) entry which is preliminary data.</text>
</comment>
<accession>A0A5B6W2F0</accession>
<evidence type="ECO:0000313" key="2">
    <source>
        <dbReference type="Proteomes" id="UP000325315"/>
    </source>
</evidence>
<reference evidence="2" key="1">
    <citation type="journal article" date="2019" name="Plant Biotechnol. J.">
        <title>Genome sequencing of the Australian wild diploid species Gossypium australe highlights disease resistance and delayed gland morphogenesis.</title>
        <authorList>
            <person name="Cai Y."/>
            <person name="Cai X."/>
            <person name="Wang Q."/>
            <person name="Wang P."/>
            <person name="Zhang Y."/>
            <person name="Cai C."/>
            <person name="Xu Y."/>
            <person name="Wang K."/>
            <person name="Zhou Z."/>
            <person name="Wang C."/>
            <person name="Geng S."/>
            <person name="Li B."/>
            <person name="Dong Q."/>
            <person name="Hou Y."/>
            <person name="Wang H."/>
            <person name="Ai P."/>
            <person name="Liu Z."/>
            <person name="Yi F."/>
            <person name="Sun M."/>
            <person name="An G."/>
            <person name="Cheng J."/>
            <person name="Zhang Y."/>
            <person name="Shi Q."/>
            <person name="Xie Y."/>
            <person name="Shi X."/>
            <person name="Chang Y."/>
            <person name="Huang F."/>
            <person name="Chen Y."/>
            <person name="Hong S."/>
            <person name="Mi L."/>
            <person name="Sun Q."/>
            <person name="Zhang L."/>
            <person name="Zhou B."/>
            <person name="Peng R."/>
            <person name="Zhang X."/>
            <person name="Liu F."/>
        </authorList>
    </citation>
    <scope>NUCLEOTIDE SEQUENCE [LARGE SCALE GENOMIC DNA]</scope>
    <source>
        <strain evidence="2">cv. PA1801</strain>
    </source>
</reference>